<keyword evidence="2" id="KW-1185">Reference proteome</keyword>
<dbReference type="EMBL" id="CAJVPQ010000650">
    <property type="protein sequence ID" value="CAG8499700.1"/>
    <property type="molecule type" value="Genomic_DNA"/>
</dbReference>
<reference evidence="1" key="1">
    <citation type="submission" date="2021-06" db="EMBL/GenBank/DDBJ databases">
        <authorList>
            <person name="Kallberg Y."/>
            <person name="Tangrot J."/>
            <person name="Rosling A."/>
        </authorList>
    </citation>
    <scope>NUCLEOTIDE SEQUENCE</scope>
    <source>
        <strain evidence="1">UK204</strain>
    </source>
</reference>
<dbReference type="InterPro" id="IPR036047">
    <property type="entry name" value="F-box-like_dom_sf"/>
</dbReference>
<proteinExistence type="predicted"/>
<dbReference type="Gene3D" id="3.80.10.10">
    <property type="entry name" value="Ribonuclease Inhibitor"/>
    <property type="match status" value="1"/>
</dbReference>
<evidence type="ECO:0000313" key="1">
    <source>
        <dbReference type="EMBL" id="CAG8499700.1"/>
    </source>
</evidence>
<sequence length="544" mass="64905">MSFQLLTDDCLYEIFKYLEKDKFTLYTCLFVNRRWCETSVQLLWRNVFNYNTLIKCLPDDSKEILFKNEIILPSLNSNPPLFNYVSFVKSLSINEISRTIEVILHDHNVIQNYKIIKNRLLSKNLSDTDRVQLIKDYQIIKRRLVKYIQIVKNDPYLKDHQLIKNFHHAFPLISESPKNNRPITSKYLITVVTQEVFKMFMNQISLRELNYYSSSSLTYYVPNITFTVYPGATDCFRNLTELRCCSDVHSEFFFQLSQFCHKIRFLDIRLRRVISTGVTSLISAQNHLMCLRLWQNNKGLKEILPSLTKHLNSISRIDINVEDNKSLLFLTNFTNLRELVFFEFYDIHESFQEFQHFKMPKLRTLKFQYKFPKSVYLDRFLENNGNHLIDISIEYSNNSINSSVAKYCPNLKSFSTIIVDDEFDILKLIFDRCEKLESIKFVCEYGWYKKFHLENELFDIIARFSPKNFHKLKIRYIGNALNVRSELSPEEMNLFFINWNNRTPRRSLSLTMEEFSFKINEEIIEIINNYVKLGVVKEFTLNNM</sequence>
<dbReference type="Proteomes" id="UP000789570">
    <property type="component" value="Unassembled WGS sequence"/>
</dbReference>
<protein>
    <submittedName>
        <fullName evidence="1">14605_t:CDS:1</fullName>
    </submittedName>
</protein>
<dbReference type="InterPro" id="IPR032675">
    <property type="entry name" value="LRR_dom_sf"/>
</dbReference>
<gene>
    <name evidence="1" type="ORF">FCALED_LOCUS3639</name>
</gene>
<name>A0A9N8ZLB5_9GLOM</name>
<dbReference type="AlphaFoldDB" id="A0A9N8ZLB5"/>
<dbReference type="SUPFAM" id="SSF81383">
    <property type="entry name" value="F-box domain"/>
    <property type="match status" value="1"/>
</dbReference>
<accession>A0A9N8ZLB5</accession>
<evidence type="ECO:0000313" key="2">
    <source>
        <dbReference type="Proteomes" id="UP000789570"/>
    </source>
</evidence>
<dbReference type="OrthoDB" id="10287214at2759"/>
<dbReference type="SUPFAM" id="SSF52047">
    <property type="entry name" value="RNI-like"/>
    <property type="match status" value="1"/>
</dbReference>
<comment type="caution">
    <text evidence="1">The sequence shown here is derived from an EMBL/GenBank/DDBJ whole genome shotgun (WGS) entry which is preliminary data.</text>
</comment>
<organism evidence="1 2">
    <name type="scientific">Funneliformis caledonium</name>
    <dbReference type="NCBI Taxonomy" id="1117310"/>
    <lineage>
        <taxon>Eukaryota</taxon>
        <taxon>Fungi</taxon>
        <taxon>Fungi incertae sedis</taxon>
        <taxon>Mucoromycota</taxon>
        <taxon>Glomeromycotina</taxon>
        <taxon>Glomeromycetes</taxon>
        <taxon>Glomerales</taxon>
        <taxon>Glomeraceae</taxon>
        <taxon>Funneliformis</taxon>
    </lineage>
</organism>